<feature type="binding site" evidence="5">
    <location>
        <position position="68"/>
    </location>
    <ligand>
        <name>S-adenosyl-L-methionine</name>
        <dbReference type="ChEBI" id="CHEBI:59789"/>
    </ligand>
</feature>
<dbReference type="PANTHER" id="PTHR33603:SF1">
    <property type="entry name" value="RIBOSOMAL RNA LARGE SUBUNIT METHYLTRANSFERASE H"/>
    <property type="match status" value="1"/>
</dbReference>
<keyword evidence="2 5" id="KW-0808">Transferase</keyword>
<dbReference type="EMBL" id="QPMH01000015">
    <property type="protein sequence ID" value="RDD61112.1"/>
    <property type="molecule type" value="Genomic_DNA"/>
</dbReference>
<comment type="function">
    <text evidence="5">Specifically methylates the pseudouridine at position 1915 (m3Psi1915) in 23S rRNA.</text>
</comment>
<proteinExistence type="inferred from homology"/>
<accession>A0A369T890</accession>
<evidence type="ECO:0000256" key="4">
    <source>
        <dbReference type="ARBA" id="ARBA00038303"/>
    </source>
</evidence>
<feature type="binding site" evidence="5">
    <location>
        <position position="100"/>
    </location>
    <ligand>
        <name>S-adenosyl-L-methionine</name>
        <dbReference type="ChEBI" id="CHEBI:59789"/>
    </ligand>
</feature>
<dbReference type="GO" id="GO:0070038">
    <property type="term" value="F:rRNA (pseudouridine-N3-)-methyltransferase activity"/>
    <property type="evidence" value="ECO:0007669"/>
    <property type="project" value="UniProtKB-UniRule"/>
</dbReference>
<dbReference type="GO" id="GO:0005737">
    <property type="term" value="C:cytoplasm"/>
    <property type="evidence" value="ECO:0007669"/>
    <property type="project" value="UniProtKB-SubCell"/>
</dbReference>
<dbReference type="PIRSF" id="PIRSF004505">
    <property type="entry name" value="MT_bac"/>
    <property type="match status" value="1"/>
</dbReference>
<name>A0A369T890_9PROT</name>
<comment type="subunit">
    <text evidence="5">Homodimer.</text>
</comment>
<comment type="similarity">
    <text evidence="4 5">Belongs to the RNA methyltransferase RlmH family.</text>
</comment>
<protein>
    <recommendedName>
        <fullName evidence="5">Ribosomal RNA large subunit methyltransferase H</fullName>
        <ecNumber evidence="5">2.1.1.177</ecNumber>
    </recommendedName>
    <alternativeName>
        <fullName evidence="5">23S rRNA (pseudouridine1915-N3)-methyltransferase</fullName>
    </alternativeName>
    <alternativeName>
        <fullName evidence="5">23S rRNA m3Psi1915 methyltransferase</fullName>
    </alternativeName>
    <alternativeName>
        <fullName evidence="5">rRNA (pseudouridine-N3-)-methyltransferase RlmH</fullName>
    </alternativeName>
</protein>
<dbReference type="RefSeq" id="WP_114582940.1">
    <property type="nucleotide sequence ID" value="NZ_QPMH01000015.1"/>
</dbReference>
<dbReference type="AlphaFoldDB" id="A0A369T890"/>
<organism evidence="6 7">
    <name type="scientific">Ferruginivarius sediminum</name>
    <dbReference type="NCBI Taxonomy" id="2661937"/>
    <lineage>
        <taxon>Bacteria</taxon>
        <taxon>Pseudomonadati</taxon>
        <taxon>Pseudomonadota</taxon>
        <taxon>Alphaproteobacteria</taxon>
        <taxon>Rhodospirillales</taxon>
        <taxon>Rhodospirillaceae</taxon>
        <taxon>Ferruginivarius</taxon>
    </lineage>
</organism>
<dbReference type="CDD" id="cd18081">
    <property type="entry name" value="RlmH-like"/>
    <property type="match status" value="1"/>
</dbReference>
<dbReference type="InterPro" id="IPR029026">
    <property type="entry name" value="tRNA_m1G_MTases_N"/>
</dbReference>
<keyword evidence="3 5" id="KW-0949">S-adenosyl-L-methionine</keyword>
<evidence type="ECO:0000256" key="3">
    <source>
        <dbReference type="ARBA" id="ARBA00022691"/>
    </source>
</evidence>
<dbReference type="NCBIfam" id="NF000989">
    <property type="entry name" value="PRK00103.2-3"/>
    <property type="match status" value="1"/>
</dbReference>
<evidence type="ECO:0000256" key="1">
    <source>
        <dbReference type="ARBA" id="ARBA00022603"/>
    </source>
</evidence>
<dbReference type="Pfam" id="PF02590">
    <property type="entry name" value="SPOUT_MTase"/>
    <property type="match status" value="1"/>
</dbReference>
<dbReference type="InterPro" id="IPR003742">
    <property type="entry name" value="RlmH-like"/>
</dbReference>
<evidence type="ECO:0000256" key="2">
    <source>
        <dbReference type="ARBA" id="ARBA00022679"/>
    </source>
</evidence>
<comment type="subcellular location">
    <subcellularLocation>
        <location evidence="5">Cytoplasm</location>
    </subcellularLocation>
</comment>
<evidence type="ECO:0000313" key="6">
    <source>
        <dbReference type="EMBL" id="RDD61112.1"/>
    </source>
</evidence>
<sequence>MRITLAAVGRFRRDSLRSLYDDYAARIAWSLEVKEVVARKPVEGEALKAEEGELLLAAVPGGATLVALDAGGKTLSSEAFAERLRAWRDTGVQDLAFVVGGADGLADDVLRRADLKLSLGAMTWPHMLVRVLLAEQLYRAQAILSGHPYHR</sequence>
<keyword evidence="7" id="KW-1185">Reference proteome</keyword>
<keyword evidence="5" id="KW-0698">rRNA processing</keyword>
<reference evidence="6 7" key="1">
    <citation type="submission" date="2018-07" db="EMBL/GenBank/DDBJ databases">
        <title>Venubactetium sediminum gen. nov., sp. nov., isolated from a marine solar saltern.</title>
        <authorList>
            <person name="Wang S."/>
        </authorList>
    </citation>
    <scope>NUCLEOTIDE SEQUENCE [LARGE SCALE GENOMIC DNA]</scope>
    <source>
        <strain evidence="6 7">WD2A32</strain>
    </source>
</reference>
<dbReference type="SUPFAM" id="SSF75217">
    <property type="entry name" value="alpha/beta knot"/>
    <property type="match status" value="1"/>
</dbReference>
<evidence type="ECO:0000256" key="5">
    <source>
        <dbReference type="HAMAP-Rule" id="MF_00658"/>
    </source>
</evidence>
<dbReference type="InterPro" id="IPR029028">
    <property type="entry name" value="Alpha/beta_knot_MTases"/>
</dbReference>
<comment type="caution">
    <text evidence="6">The sequence shown here is derived from an EMBL/GenBank/DDBJ whole genome shotgun (WGS) entry which is preliminary data.</text>
</comment>
<dbReference type="Proteomes" id="UP000253941">
    <property type="component" value="Unassembled WGS sequence"/>
</dbReference>
<gene>
    <name evidence="5" type="primary">rlmH</name>
    <name evidence="6" type="ORF">DRB17_14530</name>
</gene>
<keyword evidence="5" id="KW-0963">Cytoplasm</keyword>
<keyword evidence="1 5" id="KW-0489">Methyltransferase</keyword>
<dbReference type="EC" id="2.1.1.177" evidence="5"/>
<feature type="binding site" evidence="5">
    <location>
        <begin position="119"/>
        <end position="124"/>
    </location>
    <ligand>
        <name>S-adenosyl-L-methionine</name>
        <dbReference type="ChEBI" id="CHEBI:59789"/>
    </ligand>
</feature>
<comment type="catalytic activity">
    <reaction evidence="5">
        <text>pseudouridine(1915) in 23S rRNA + S-adenosyl-L-methionine = N(3)-methylpseudouridine(1915) in 23S rRNA + S-adenosyl-L-homocysteine + H(+)</text>
        <dbReference type="Rhea" id="RHEA:42752"/>
        <dbReference type="Rhea" id="RHEA-COMP:10221"/>
        <dbReference type="Rhea" id="RHEA-COMP:10222"/>
        <dbReference type="ChEBI" id="CHEBI:15378"/>
        <dbReference type="ChEBI" id="CHEBI:57856"/>
        <dbReference type="ChEBI" id="CHEBI:59789"/>
        <dbReference type="ChEBI" id="CHEBI:65314"/>
        <dbReference type="ChEBI" id="CHEBI:74486"/>
        <dbReference type="EC" id="2.1.1.177"/>
    </reaction>
</comment>
<dbReference type="HAMAP" id="MF_00658">
    <property type="entry name" value="23SrRNA_methyltr_H"/>
    <property type="match status" value="1"/>
</dbReference>
<dbReference type="Gene3D" id="3.40.1280.10">
    <property type="match status" value="1"/>
</dbReference>
<dbReference type="PANTHER" id="PTHR33603">
    <property type="entry name" value="METHYLTRANSFERASE"/>
    <property type="match status" value="1"/>
</dbReference>
<evidence type="ECO:0000313" key="7">
    <source>
        <dbReference type="Proteomes" id="UP000253941"/>
    </source>
</evidence>